<dbReference type="Gene3D" id="3.40.50.1240">
    <property type="entry name" value="Phosphoglycerate mutase-like"/>
    <property type="match status" value="1"/>
</dbReference>
<evidence type="ECO:0000313" key="1">
    <source>
        <dbReference type="EMBL" id="RAU83101.1"/>
    </source>
</evidence>
<dbReference type="EMBL" id="QMDV01000002">
    <property type="protein sequence ID" value="RAU83101.1"/>
    <property type="molecule type" value="Genomic_DNA"/>
</dbReference>
<reference evidence="1 2" key="1">
    <citation type="submission" date="2018-06" db="EMBL/GenBank/DDBJ databases">
        <authorList>
            <person name="Liu Z.-W."/>
        </authorList>
    </citation>
    <scope>NUCLEOTIDE SEQUENCE [LARGE SCALE GENOMIC DNA]</scope>
    <source>
        <strain evidence="1 2">2b14</strain>
    </source>
</reference>
<comment type="caution">
    <text evidence="1">The sequence shown here is derived from an EMBL/GenBank/DDBJ whole genome shotgun (WGS) entry which is preliminary data.</text>
</comment>
<dbReference type="InterPro" id="IPR029033">
    <property type="entry name" value="His_PPase_superfam"/>
</dbReference>
<keyword evidence="2" id="KW-1185">Reference proteome</keyword>
<accession>A0A364RFM4</accession>
<dbReference type="InterPro" id="IPR013078">
    <property type="entry name" value="His_Pase_superF_clade-1"/>
</dbReference>
<sequence>MQRTLLICRHATTQEPFPLQPDFERALSFGGIKEAHATGQWIRENFIKIDALVASPARRTTATARILASRLYFPEEKIKFNPTLYNGHESHLLNCLGELPDEVRTVLLVAHNPGVTRLARELTSQQIAYLEPSCVAAVSLNIANWQEIHVATGTLLEHKLERI</sequence>
<evidence type="ECO:0000313" key="2">
    <source>
        <dbReference type="Proteomes" id="UP000251692"/>
    </source>
</evidence>
<name>A0A364RFM4_9BACT</name>
<dbReference type="OrthoDB" id="9810154at2"/>
<dbReference type="SUPFAM" id="SSF53254">
    <property type="entry name" value="Phosphoglycerate mutase-like"/>
    <property type="match status" value="1"/>
</dbReference>
<proteinExistence type="predicted"/>
<dbReference type="RefSeq" id="WP_112305251.1">
    <property type="nucleotide sequence ID" value="NZ_QMDV01000002.1"/>
</dbReference>
<dbReference type="AlphaFoldDB" id="A0A364RFM4"/>
<dbReference type="Pfam" id="PF00300">
    <property type="entry name" value="His_Phos_1"/>
    <property type="match status" value="1"/>
</dbReference>
<protein>
    <submittedName>
        <fullName evidence="1">Phosphohistidine phosphatase</fullName>
    </submittedName>
</protein>
<reference evidence="1 2" key="2">
    <citation type="submission" date="2018-07" db="EMBL/GenBank/DDBJ databases">
        <title>Pontibacter sp. 2b14 genomic sequence and assembly.</title>
        <authorList>
            <person name="Du Z.-J."/>
        </authorList>
    </citation>
    <scope>NUCLEOTIDE SEQUENCE [LARGE SCALE GENOMIC DNA]</scope>
    <source>
        <strain evidence="1 2">2b14</strain>
    </source>
</reference>
<organism evidence="1 2">
    <name type="scientific">Pontibacter arcticus</name>
    <dbReference type="NCBI Taxonomy" id="2080288"/>
    <lineage>
        <taxon>Bacteria</taxon>
        <taxon>Pseudomonadati</taxon>
        <taxon>Bacteroidota</taxon>
        <taxon>Cytophagia</taxon>
        <taxon>Cytophagales</taxon>
        <taxon>Hymenobacteraceae</taxon>
        <taxon>Pontibacter</taxon>
    </lineage>
</organism>
<dbReference type="Proteomes" id="UP000251692">
    <property type="component" value="Unassembled WGS sequence"/>
</dbReference>
<gene>
    <name evidence="1" type="ORF">DP923_07680</name>
</gene>
<dbReference type="CDD" id="cd07067">
    <property type="entry name" value="HP_PGM_like"/>
    <property type="match status" value="1"/>
</dbReference>